<name>A0A3P9BF05_9CICH</name>
<dbReference type="InterPro" id="IPR035983">
    <property type="entry name" value="Hect_E3_ubiquitin_ligase"/>
</dbReference>
<evidence type="ECO:0000256" key="2">
    <source>
        <dbReference type="ARBA" id="ARBA00022786"/>
    </source>
</evidence>
<dbReference type="Ensembl" id="ENSMZET00005008813.1">
    <property type="protein sequence ID" value="ENSMZEP00005008473.1"/>
    <property type="gene ID" value="ENSMZEG00005006445.1"/>
</dbReference>
<feature type="domain" description="HECT" evidence="5">
    <location>
        <begin position="226"/>
        <end position="257"/>
    </location>
</feature>
<reference evidence="6 7" key="1">
    <citation type="journal article" date="2014" name="Nature">
        <title>The genomic substrate for adaptive radiation in African cichlid fish.</title>
        <authorList>
            <person name="Brawand D."/>
            <person name="Wagner C.E."/>
            <person name="Li Y.I."/>
            <person name="Malinsky M."/>
            <person name="Keller I."/>
            <person name="Fan S."/>
            <person name="Simakov O."/>
            <person name="Ng A.Y."/>
            <person name="Lim Z.W."/>
            <person name="Bezault E."/>
            <person name="Turner-Maier J."/>
            <person name="Johnson J."/>
            <person name="Alcazar R."/>
            <person name="Noh H.J."/>
            <person name="Russell P."/>
            <person name="Aken B."/>
            <person name="Alfoldi J."/>
            <person name="Amemiya C."/>
            <person name="Azzouzi N."/>
            <person name="Baroiller J.F."/>
            <person name="Barloy-Hubler F."/>
            <person name="Berlin A."/>
            <person name="Bloomquist R."/>
            <person name="Carleton K.L."/>
            <person name="Conte M.A."/>
            <person name="D'Cotta H."/>
            <person name="Eshel O."/>
            <person name="Gaffney L."/>
            <person name="Galibert F."/>
            <person name="Gante H.F."/>
            <person name="Gnerre S."/>
            <person name="Greuter L."/>
            <person name="Guyon R."/>
            <person name="Haddad N.S."/>
            <person name="Haerty W."/>
            <person name="Harris R.M."/>
            <person name="Hofmann H.A."/>
            <person name="Hourlier T."/>
            <person name="Hulata G."/>
            <person name="Jaffe D.B."/>
            <person name="Lara M."/>
            <person name="Lee A.P."/>
            <person name="MacCallum I."/>
            <person name="Mwaiko S."/>
            <person name="Nikaido M."/>
            <person name="Nishihara H."/>
            <person name="Ozouf-Costaz C."/>
            <person name="Penman D.J."/>
            <person name="Przybylski D."/>
            <person name="Rakotomanga M."/>
            <person name="Renn S.C.P."/>
            <person name="Ribeiro F.J."/>
            <person name="Ron M."/>
            <person name="Salzburger W."/>
            <person name="Sanchez-Pulido L."/>
            <person name="Santos M.E."/>
            <person name="Searle S."/>
            <person name="Sharpe T."/>
            <person name="Swofford R."/>
            <person name="Tan F.J."/>
            <person name="Williams L."/>
            <person name="Young S."/>
            <person name="Yin S."/>
            <person name="Okada N."/>
            <person name="Kocher T.D."/>
            <person name="Miska E.A."/>
            <person name="Lander E.S."/>
            <person name="Venkatesh B."/>
            <person name="Fernald R.D."/>
            <person name="Meyer A."/>
            <person name="Ponting C.P."/>
            <person name="Streelman J.T."/>
            <person name="Lindblad-Toh K."/>
            <person name="Seehausen O."/>
            <person name="Di Palma F."/>
        </authorList>
    </citation>
    <scope>NUCLEOTIDE SEQUENCE</scope>
</reference>
<evidence type="ECO:0000256" key="4">
    <source>
        <dbReference type="SAM" id="Phobius"/>
    </source>
</evidence>
<dbReference type="SUPFAM" id="SSF56204">
    <property type="entry name" value="Hect, E3 ligase catalytic domain"/>
    <property type="match status" value="1"/>
</dbReference>
<evidence type="ECO:0000313" key="7">
    <source>
        <dbReference type="Proteomes" id="UP000265160"/>
    </source>
</evidence>
<dbReference type="GO" id="GO:0004842">
    <property type="term" value="F:ubiquitin-protein transferase activity"/>
    <property type="evidence" value="ECO:0007669"/>
    <property type="project" value="InterPro"/>
</dbReference>
<keyword evidence="4" id="KW-1133">Transmembrane helix</keyword>
<sequence>MASEELQLSQAGLGKRSLILTDDMSHTMINKLITEEYPKMDGVQGWLLHKSSGGQGRRKLVAIPPDVNGYTGRLIRNVSSAGKTLLYVVPLQQDLDLTPLPSDAAEFQTMPKASCQVCKESMPLHILALHVNNCVKSQSTEEEDEVNLCYIDMKECPICVCCFPVNEIAQHASLCETKIILYFFFLGEADVLQWLSSQVDTSKNFRICITRNDLVQRGFIQWQRQKKASPVNKLHVTFIGEAGIDTGALSKEFLTEMMHGIETRLFEGSGKKGKSHVYSISDLESSFYRTAGEVFSVSLAQGGPPSCFLRSWCYHFLATGNFDVLQLTKDDVDDTEYRSLIEKVSYLTEDIVSCGYTGLVKLDKRDSIIRSIVVHATVRLTPMLQQIRNGMKIYNLLEVIGRHESLCSNLFVPSDENDDTPDANYIMSILEPELSERGSPRHAKENAIINFFQDFLENLETSGLCPIMQWLTGQRHKPCLPSERASFKIHVRFEHQCKDTMPGHYMLPTCKCLHKHNHLSCGTHELIHRVHRSHDNSCHNGERFQPCVVDTQIACHHKLCSIALYFYYLCNPLDLFQFLEQSKKRKKDLQLDYFSMLFHLVFVLIMLKTMFTKRRSPFRRLHS</sequence>
<dbReference type="PROSITE" id="PS50237">
    <property type="entry name" value="HECT"/>
    <property type="match status" value="1"/>
</dbReference>
<keyword evidence="4" id="KW-0812">Transmembrane</keyword>
<evidence type="ECO:0000259" key="5">
    <source>
        <dbReference type="PROSITE" id="PS50237"/>
    </source>
</evidence>
<comment type="caution">
    <text evidence="3">Lacks conserved residue(s) required for the propagation of feature annotation.</text>
</comment>
<dbReference type="InterPro" id="IPR000569">
    <property type="entry name" value="HECT_dom"/>
</dbReference>
<dbReference type="AlphaFoldDB" id="A0A3P9BF05"/>
<dbReference type="Gene3D" id="3.90.1750.10">
    <property type="entry name" value="Hect, E3 ligase catalytic domains"/>
    <property type="match status" value="1"/>
</dbReference>
<evidence type="ECO:0000313" key="6">
    <source>
        <dbReference type="Ensembl" id="ENSMZEP00005008473.1"/>
    </source>
</evidence>
<reference evidence="6" key="3">
    <citation type="submission" date="2025-09" db="UniProtKB">
        <authorList>
            <consortium name="Ensembl"/>
        </authorList>
    </citation>
    <scope>IDENTIFICATION</scope>
</reference>
<feature type="transmembrane region" description="Helical" evidence="4">
    <location>
        <begin position="593"/>
        <end position="611"/>
    </location>
</feature>
<keyword evidence="1" id="KW-0808">Transferase</keyword>
<organism evidence="6 7">
    <name type="scientific">Maylandia zebra</name>
    <name type="common">zebra mbuna</name>
    <dbReference type="NCBI Taxonomy" id="106582"/>
    <lineage>
        <taxon>Eukaryota</taxon>
        <taxon>Metazoa</taxon>
        <taxon>Chordata</taxon>
        <taxon>Craniata</taxon>
        <taxon>Vertebrata</taxon>
        <taxon>Euteleostomi</taxon>
        <taxon>Actinopterygii</taxon>
        <taxon>Neopterygii</taxon>
        <taxon>Teleostei</taxon>
        <taxon>Neoteleostei</taxon>
        <taxon>Acanthomorphata</taxon>
        <taxon>Ovalentaria</taxon>
        <taxon>Cichlomorphae</taxon>
        <taxon>Cichliformes</taxon>
        <taxon>Cichlidae</taxon>
        <taxon>African cichlids</taxon>
        <taxon>Pseudocrenilabrinae</taxon>
        <taxon>Haplochromini</taxon>
        <taxon>Maylandia</taxon>
        <taxon>Maylandia zebra complex</taxon>
    </lineage>
</organism>
<reference evidence="6" key="2">
    <citation type="submission" date="2025-08" db="UniProtKB">
        <authorList>
            <consortium name="Ensembl"/>
        </authorList>
    </citation>
    <scope>IDENTIFICATION</scope>
</reference>
<proteinExistence type="predicted"/>
<evidence type="ECO:0000256" key="3">
    <source>
        <dbReference type="PROSITE-ProRule" id="PRU00104"/>
    </source>
</evidence>
<accession>A0A3P9BF05</accession>
<keyword evidence="2 3" id="KW-0833">Ubl conjugation pathway</keyword>
<evidence type="ECO:0000256" key="1">
    <source>
        <dbReference type="ARBA" id="ARBA00022679"/>
    </source>
</evidence>
<dbReference type="GeneTree" id="ENSGT00460000041731"/>
<dbReference type="STRING" id="106582.ENSMZEP00005008473"/>
<keyword evidence="7" id="KW-1185">Reference proteome</keyword>
<keyword evidence="4" id="KW-0472">Membrane</keyword>
<dbReference type="Proteomes" id="UP000265160">
    <property type="component" value="LG3"/>
</dbReference>
<protein>
    <recommendedName>
        <fullName evidence="5">HECT domain-containing protein</fullName>
    </recommendedName>
</protein>